<keyword evidence="4" id="KW-0408">Iron</keyword>
<proteinExistence type="predicted"/>
<feature type="domain" description="4Fe-4S ferredoxin-type" evidence="7">
    <location>
        <begin position="133"/>
        <end position="164"/>
    </location>
</feature>
<dbReference type="AlphaFoldDB" id="A0A7C4Q1L9"/>
<dbReference type="InterPro" id="IPR001041">
    <property type="entry name" value="2Fe-2S_ferredoxin-type"/>
</dbReference>
<evidence type="ECO:0000259" key="6">
    <source>
        <dbReference type="PROSITE" id="PS51085"/>
    </source>
</evidence>
<dbReference type="PROSITE" id="PS00641">
    <property type="entry name" value="COMPLEX1_75K_1"/>
    <property type="match status" value="1"/>
</dbReference>
<keyword evidence="2" id="KW-0479">Metal-binding</keyword>
<evidence type="ECO:0000259" key="7">
    <source>
        <dbReference type="PROSITE" id="PS51379"/>
    </source>
</evidence>
<dbReference type="PROSITE" id="PS51379">
    <property type="entry name" value="4FE4S_FER_2"/>
    <property type="match status" value="2"/>
</dbReference>
<dbReference type="PANTHER" id="PTHR24960">
    <property type="entry name" value="PHOTOSYSTEM I IRON-SULFUR CENTER-RELATED"/>
    <property type="match status" value="1"/>
</dbReference>
<dbReference type="SUPFAM" id="SSF54862">
    <property type="entry name" value="4Fe-4S ferredoxins"/>
    <property type="match status" value="1"/>
</dbReference>
<evidence type="ECO:0000256" key="1">
    <source>
        <dbReference type="ARBA" id="ARBA00022485"/>
    </source>
</evidence>
<feature type="domain" description="2Fe-2S ferredoxin-type" evidence="6">
    <location>
        <begin position="3"/>
        <end position="81"/>
    </location>
</feature>
<keyword evidence="3" id="KW-0677">Repeat</keyword>
<evidence type="ECO:0000256" key="3">
    <source>
        <dbReference type="ARBA" id="ARBA00022737"/>
    </source>
</evidence>
<gene>
    <name evidence="8" type="ORF">ENT17_00755</name>
</gene>
<evidence type="ECO:0000256" key="4">
    <source>
        <dbReference type="ARBA" id="ARBA00023004"/>
    </source>
</evidence>
<dbReference type="PROSITE" id="PS51085">
    <property type="entry name" value="2FE2S_FER_2"/>
    <property type="match status" value="1"/>
</dbReference>
<dbReference type="Pfam" id="PF13510">
    <property type="entry name" value="Fer2_4"/>
    <property type="match status" value="1"/>
</dbReference>
<dbReference type="Gene3D" id="3.10.20.740">
    <property type="match status" value="1"/>
</dbReference>
<dbReference type="GO" id="GO:0016020">
    <property type="term" value="C:membrane"/>
    <property type="evidence" value="ECO:0007669"/>
    <property type="project" value="InterPro"/>
</dbReference>
<dbReference type="PROSITE" id="PS00198">
    <property type="entry name" value="4FE4S_FER_1"/>
    <property type="match status" value="1"/>
</dbReference>
<keyword evidence="5" id="KW-0411">Iron-sulfur</keyword>
<evidence type="ECO:0000256" key="5">
    <source>
        <dbReference type="ARBA" id="ARBA00023014"/>
    </source>
</evidence>
<dbReference type="Gene3D" id="3.30.70.20">
    <property type="match status" value="1"/>
</dbReference>
<keyword evidence="1" id="KW-0004">4Fe-4S</keyword>
<dbReference type="InterPro" id="IPR017896">
    <property type="entry name" value="4Fe4S_Fe-S-bd"/>
</dbReference>
<accession>A0A7C4Q1L9</accession>
<organism evidence="8">
    <name type="scientific">Bellilinea caldifistulae</name>
    <dbReference type="NCBI Taxonomy" id="360411"/>
    <lineage>
        <taxon>Bacteria</taxon>
        <taxon>Bacillati</taxon>
        <taxon>Chloroflexota</taxon>
        <taxon>Anaerolineae</taxon>
        <taxon>Anaerolineales</taxon>
        <taxon>Anaerolineaceae</taxon>
        <taxon>Bellilinea</taxon>
    </lineage>
</organism>
<reference evidence="8" key="1">
    <citation type="journal article" date="2020" name="mSystems">
        <title>Genome- and Community-Level Interaction Insights into Carbon Utilization and Element Cycling Functions of Hydrothermarchaeota in Hydrothermal Sediment.</title>
        <authorList>
            <person name="Zhou Z."/>
            <person name="Liu Y."/>
            <person name="Xu W."/>
            <person name="Pan J."/>
            <person name="Luo Z.H."/>
            <person name="Li M."/>
        </authorList>
    </citation>
    <scope>NUCLEOTIDE SEQUENCE [LARGE SCALE GENOMIC DNA]</scope>
    <source>
        <strain evidence="8">SpSt-556</strain>
    </source>
</reference>
<feature type="domain" description="4Fe-4S ferredoxin-type" evidence="7">
    <location>
        <begin position="178"/>
        <end position="207"/>
    </location>
</feature>
<dbReference type="InterPro" id="IPR036010">
    <property type="entry name" value="2Fe-2S_ferredoxin-like_sf"/>
</dbReference>
<dbReference type="InterPro" id="IPR017900">
    <property type="entry name" value="4Fe4S_Fe_S_CS"/>
</dbReference>
<evidence type="ECO:0000256" key="2">
    <source>
        <dbReference type="ARBA" id="ARBA00022723"/>
    </source>
</evidence>
<sequence length="241" mass="27386">MSETIRITIDQQTLQVQAGSTILQAARQAGIDIPTICYHDYCTANGLCRICVVEVEGARTLQPACVAQVHDGMVIYTRSERVLRSRRTILEMLASSVDLSEAPEIQTMLQQYHSDSHRFPDAEVRHPPVIDDNPMYIRDYAKCILCWRCVQVCAEDAQYTFAINFSGRGYETQISTFYEISMPESSCVFCGQCVGVCPTGALKPKRQWLLEMGYTPDDIMNLTRSQRQRRKRREEAAARTE</sequence>
<dbReference type="GO" id="GO:0046872">
    <property type="term" value="F:metal ion binding"/>
    <property type="evidence" value="ECO:0007669"/>
    <property type="project" value="UniProtKB-KW"/>
</dbReference>
<dbReference type="InterPro" id="IPR050157">
    <property type="entry name" value="PSI_iron-sulfur_center"/>
</dbReference>
<dbReference type="InterPro" id="IPR000283">
    <property type="entry name" value="NADH_UbQ_OxRdtase_75kDa_su_CS"/>
</dbReference>
<dbReference type="SUPFAM" id="SSF54292">
    <property type="entry name" value="2Fe-2S ferredoxin-like"/>
    <property type="match status" value="1"/>
</dbReference>
<comment type="caution">
    <text evidence="8">The sequence shown here is derived from an EMBL/GenBank/DDBJ whole genome shotgun (WGS) entry which is preliminary data.</text>
</comment>
<dbReference type="Pfam" id="PF12838">
    <property type="entry name" value="Fer4_7"/>
    <property type="match status" value="1"/>
</dbReference>
<dbReference type="GO" id="GO:0008137">
    <property type="term" value="F:NADH dehydrogenase (ubiquinone) activity"/>
    <property type="evidence" value="ECO:0007669"/>
    <property type="project" value="InterPro"/>
</dbReference>
<dbReference type="EMBL" id="DSXR01000014">
    <property type="protein sequence ID" value="HGS86130.1"/>
    <property type="molecule type" value="Genomic_DNA"/>
</dbReference>
<name>A0A7C4Q1L9_9CHLR</name>
<dbReference type="FunFam" id="3.30.70.20:FF:000035">
    <property type="entry name" value="Iron hydrogenase 1"/>
    <property type="match status" value="1"/>
</dbReference>
<dbReference type="GO" id="GO:0051539">
    <property type="term" value="F:4 iron, 4 sulfur cluster binding"/>
    <property type="evidence" value="ECO:0007669"/>
    <property type="project" value="UniProtKB-KW"/>
</dbReference>
<evidence type="ECO:0000313" key="8">
    <source>
        <dbReference type="EMBL" id="HGS86130.1"/>
    </source>
</evidence>
<dbReference type="PANTHER" id="PTHR24960:SF84">
    <property type="entry name" value="HYDROGENASE SUBUNIT"/>
    <property type="match status" value="1"/>
</dbReference>
<protein>
    <submittedName>
        <fullName evidence="8">2Fe-2S iron-sulfur cluster binding domain-containing protein</fullName>
    </submittedName>
</protein>
<dbReference type="GO" id="GO:0042773">
    <property type="term" value="P:ATP synthesis coupled electron transport"/>
    <property type="evidence" value="ECO:0007669"/>
    <property type="project" value="InterPro"/>
</dbReference>
<dbReference type="CDD" id="cd00207">
    <property type="entry name" value="fer2"/>
    <property type="match status" value="1"/>
</dbReference>